<evidence type="ECO:0000256" key="1">
    <source>
        <dbReference type="SAM" id="SignalP"/>
    </source>
</evidence>
<organism evidence="3 4">
    <name type="scientific">Aspergillus ellipticus CBS 707.79</name>
    <dbReference type="NCBI Taxonomy" id="1448320"/>
    <lineage>
        <taxon>Eukaryota</taxon>
        <taxon>Fungi</taxon>
        <taxon>Dikarya</taxon>
        <taxon>Ascomycota</taxon>
        <taxon>Pezizomycotina</taxon>
        <taxon>Eurotiomycetes</taxon>
        <taxon>Eurotiomycetidae</taxon>
        <taxon>Eurotiales</taxon>
        <taxon>Aspergillaceae</taxon>
        <taxon>Aspergillus</taxon>
        <taxon>Aspergillus subgen. Circumdati</taxon>
    </lineage>
</organism>
<accession>A0A319D7F2</accession>
<dbReference type="InterPro" id="IPR046624">
    <property type="entry name" value="CSS2_C"/>
</dbReference>
<sequence>MHFSGVGILAINLFSCLTPALVISSPSSIDGQRLPDQWFAYYLDNSTDLSIPTSDGNSTALVAREQVKVCERILSAVASCFGIAGVTYTLAEGFAGIIKGRSESKTCASVSGSIAGYDYMYYATGKDCDTTATQETIAGALYHYLTTVEDDKVCGTQCLKLDHSGTWDGFLKFGKSSVFDSSAYCGNKLSYYSCASGGKKDL</sequence>
<proteinExistence type="predicted"/>
<feature type="chain" id="PRO_5016448662" description="Secreted protein CSS2 C-terminal domain-containing protein" evidence="1">
    <location>
        <begin position="25"/>
        <end position="202"/>
    </location>
</feature>
<dbReference type="Pfam" id="PF20521">
    <property type="entry name" value="DUF6736"/>
    <property type="match status" value="1"/>
</dbReference>
<feature type="domain" description="Secreted protein CSS2 C-terminal" evidence="2">
    <location>
        <begin position="59"/>
        <end position="184"/>
    </location>
</feature>
<gene>
    <name evidence="3" type="ORF">BO71DRAFT_478514</name>
</gene>
<dbReference type="OrthoDB" id="5059029at2759"/>
<feature type="signal peptide" evidence="1">
    <location>
        <begin position="1"/>
        <end position="24"/>
    </location>
</feature>
<dbReference type="VEuPathDB" id="FungiDB:BO71DRAFT_478514"/>
<reference evidence="3 4" key="1">
    <citation type="submission" date="2018-02" db="EMBL/GenBank/DDBJ databases">
        <title>The genomes of Aspergillus section Nigri reveals drivers in fungal speciation.</title>
        <authorList>
            <consortium name="DOE Joint Genome Institute"/>
            <person name="Vesth T.C."/>
            <person name="Nybo J."/>
            <person name="Theobald S."/>
            <person name="Brandl J."/>
            <person name="Frisvad J.C."/>
            <person name="Nielsen K.F."/>
            <person name="Lyhne E.K."/>
            <person name="Kogle M.E."/>
            <person name="Kuo A."/>
            <person name="Riley R."/>
            <person name="Clum A."/>
            <person name="Nolan M."/>
            <person name="Lipzen A."/>
            <person name="Salamov A."/>
            <person name="Henrissat B."/>
            <person name="Wiebenga A."/>
            <person name="De vries R.P."/>
            <person name="Grigoriev I.V."/>
            <person name="Mortensen U.H."/>
            <person name="Andersen M.R."/>
            <person name="Baker S.E."/>
        </authorList>
    </citation>
    <scope>NUCLEOTIDE SEQUENCE [LARGE SCALE GENOMIC DNA]</scope>
    <source>
        <strain evidence="3 4">CBS 707.79</strain>
    </source>
</reference>
<evidence type="ECO:0000259" key="2">
    <source>
        <dbReference type="Pfam" id="PF20521"/>
    </source>
</evidence>
<keyword evidence="1" id="KW-0732">Signal</keyword>
<protein>
    <recommendedName>
        <fullName evidence="2">Secreted protein CSS2 C-terminal domain-containing protein</fullName>
    </recommendedName>
</protein>
<keyword evidence="4" id="KW-1185">Reference proteome</keyword>
<dbReference type="Proteomes" id="UP000247810">
    <property type="component" value="Unassembled WGS sequence"/>
</dbReference>
<dbReference type="EMBL" id="KZ825894">
    <property type="protein sequence ID" value="PYH93385.1"/>
    <property type="molecule type" value="Genomic_DNA"/>
</dbReference>
<evidence type="ECO:0000313" key="4">
    <source>
        <dbReference type="Proteomes" id="UP000247810"/>
    </source>
</evidence>
<dbReference type="AlphaFoldDB" id="A0A319D7F2"/>
<evidence type="ECO:0000313" key="3">
    <source>
        <dbReference type="EMBL" id="PYH93385.1"/>
    </source>
</evidence>
<name>A0A319D7F2_9EURO</name>